<dbReference type="AlphaFoldDB" id="A0A2X2CL91"/>
<dbReference type="RefSeq" id="WP_112297808.1">
    <property type="nucleotide sequence ID" value="NZ_UAUF01000012.1"/>
</dbReference>
<evidence type="ECO:0000313" key="1">
    <source>
        <dbReference type="EMBL" id="SPZ07551.1"/>
    </source>
</evidence>
<reference evidence="1 2" key="1">
    <citation type="submission" date="2018-06" db="EMBL/GenBank/DDBJ databases">
        <authorList>
            <consortium name="Pathogen Informatics"/>
            <person name="Doyle S."/>
        </authorList>
    </citation>
    <scope>NUCLEOTIDE SEQUENCE [LARGE SCALE GENOMIC DNA]</scope>
    <source>
        <strain evidence="1 2">NCTC11842</strain>
    </source>
</reference>
<dbReference type="EMBL" id="UAUF01000012">
    <property type="protein sequence ID" value="SPZ07551.1"/>
    <property type="molecule type" value="Genomic_DNA"/>
</dbReference>
<accession>A0A2X2CL91</accession>
<gene>
    <name evidence="1" type="ORF">NCTC11842_02382</name>
</gene>
<protein>
    <recommendedName>
        <fullName evidence="3">AP2 domain-containing protein</fullName>
    </recommendedName>
</protein>
<dbReference type="Proteomes" id="UP000250443">
    <property type="component" value="Unassembled WGS sequence"/>
</dbReference>
<evidence type="ECO:0008006" key="3">
    <source>
        <dbReference type="Google" id="ProtNLM"/>
    </source>
</evidence>
<evidence type="ECO:0000313" key="2">
    <source>
        <dbReference type="Proteomes" id="UP000250443"/>
    </source>
</evidence>
<name>A0A2X2CL91_PSELU</name>
<organism evidence="1 2">
    <name type="scientific">Pseudomonas luteola</name>
    <dbReference type="NCBI Taxonomy" id="47886"/>
    <lineage>
        <taxon>Bacteria</taxon>
        <taxon>Pseudomonadati</taxon>
        <taxon>Pseudomonadota</taxon>
        <taxon>Gammaproteobacteria</taxon>
        <taxon>Pseudomonadales</taxon>
        <taxon>Pseudomonadaceae</taxon>
        <taxon>Pseudomonas</taxon>
    </lineage>
</organism>
<sequence>MAGLIINNGNPSAVTVDHDGVTVTFKTFAAACEYADKIREKRFPEPQKIKRGQDITGYRFGRLTVLSELKGEKKWGKPCYLCQCACGNQKTVVRSSLLSGMTKSCGCLAKEQAKEAAKKMIKHNQANGYACVTKHGKARRGQHSRSYKAWMGMKRRCHNPNDKTYLEYGAKGITVIDRWHVYENFLADMGECPDGLSIERIDYTKGYSPENCKWATTHEQCRNRSNNRKITAFGRTQVLTDWANEFGIPVSALTYRIDAGWDVETAISKRSRKHA</sequence>
<proteinExistence type="predicted"/>